<reference evidence="2 3" key="1">
    <citation type="submission" date="2019-07" db="EMBL/GenBank/DDBJ databases">
        <title>Whole genome shotgun sequence of Segetibacter aerophilus NBRC 106135.</title>
        <authorList>
            <person name="Hosoyama A."/>
            <person name="Uohara A."/>
            <person name="Ohji S."/>
            <person name="Ichikawa N."/>
        </authorList>
    </citation>
    <scope>NUCLEOTIDE SEQUENCE [LARGE SCALE GENOMIC DNA]</scope>
    <source>
        <strain evidence="2 3">NBRC 106135</strain>
    </source>
</reference>
<dbReference type="AlphaFoldDB" id="A0A512BC29"/>
<comment type="caution">
    <text evidence="2">The sequence shown here is derived from an EMBL/GenBank/DDBJ whole genome shotgun (WGS) entry which is preliminary data.</text>
</comment>
<accession>A0A512BC29</accession>
<feature type="chain" id="PRO_5022245234" description="DUF4468 domain-containing protein" evidence="1">
    <location>
        <begin position="28"/>
        <end position="215"/>
    </location>
</feature>
<name>A0A512BC29_9BACT</name>
<evidence type="ECO:0000256" key="1">
    <source>
        <dbReference type="SAM" id="SignalP"/>
    </source>
</evidence>
<dbReference type="EMBL" id="BJYT01000006">
    <property type="protein sequence ID" value="GEO09508.1"/>
    <property type="molecule type" value="Genomic_DNA"/>
</dbReference>
<dbReference type="Proteomes" id="UP000321513">
    <property type="component" value="Unassembled WGS sequence"/>
</dbReference>
<protein>
    <recommendedName>
        <fullName evidence="4">DUF4468 domain-containing protein</fullName>
    </recommendedName>
</protein>
<evidence type="ECO:0008006" key="4">
    <source>
        <dbReference type="Google" id="ProtNLM"/>
    </source>
</evidence>
<feature type="signal peptide" evidence="1">
    <location>
        <begin position="1"/>
        <end position="27"/>
    </location>
</feature>
<proteinExistence type="predicted"/>
<keyword evidence="1" id="KW-0732">Signal</keyword>
<evidence type="ECO:0000313" key="3">
    <source>
        <dbReference type="Proteomes" id="UP000321513"/>
    </source>
</evidence>
<keyword evidence="3" id="KW-1185">Reference proteome</keyword>
<organism evidence="2 3">
    <name type="scientific">Segetibacter aerophilus</name>
    <dbReference type="NCBI Taxonomy" id="670293"/>
    <lineage>
        <taxon>Bacteria</taxon>
        <taxon>Pseudomonadati</taxon>
        <taxon>Bacteroidota</taxon>
        <taxon>Chitinophagia</taxon>
        <taxon>Chitinophagales</taxon>
        <taxon>Chitinophagaceae</taxon>
        <taxon>Segetibacter</taxon>
    </lineage>
</organism>
<evidence type="ECO:0000313" key="2">
    <source>
        <dbReference type="EMBL" id="GEO09508.1"/>
    </source>
</evidence>
<sequence>MIDIYKMTMKYYSFLFFLLTLFSYAYAQTPTTIPGYYVTNTNDTVNAQIKMPHYIFSNKAMLIKFAEKVTIVDSVKGNMVFKVNDIKGFGFLYNDNRYQFLSKDFGRENAFSASTHRFYQAIILGQKSNLYHRLTTVDPSGRILGITYFLEKSNGTNTAIYLFARIQPEFIRNLLKQFYKDNVVVHTLIDSKFQNKSFETWQNDIIEIVQAVNKL</sequence>
<gene>
    <name evidence="2" type="ORF">SAE01_20040</name>
</gene>